<dbReference type="HOGENOM" id="CLU_1943898_0_0_2"/>
<name>A0A0E3L8V3_9EURY</name>
<dbReference type="AlphaFoldDB" id="A0A0E3L8V3"/>
<sequence>MELDISEQDPEEMDLADVALEYEELVSAISILEKRREELRTRIMNTFAEKEIDVLRVGHVELKRHRVDWKLWHVRKLKTYLMEHELWDMVESVDRKTLSTLIEKGFLTEEELEGMYDVETRYSLHVSRV</sequence>
<dbReference type="Proteomes" id="UP000033111">
    <property type="component" value="Chromosome"/>
</dbReference>
<evidence type="ECO:0000313" key="2">
    <source>
        <dbReference type="EMBL" id="AKB29171.1"/>
    </source>
</evidence>
<dbReference type="KEGG" id="msw:MSSIT_2452"/>
<dbReference type="RefSeq" id="WP_231589815.1">
    <property type="nucleotide sequence ID" value="NZ_CP009506.1"/>
</dbReference>
<evidence type="ECO:0000256" key="1">
    <source>
        <dbReference type="SAM" id="Coils"/>
    </source>
</evidence>
<protein>
    <submittedName>
        <fullName evidence="2">Uncharacterized protein</fullName>
    </submittedName>
</protein>
<keyword evidence="1" id="KW-0175">Coiled coil</keyword>
<gene>
    <name evidence="2" type="ORF">MSSIT_2452</name>
</gene>
<feature type="coiled-coil region" evidence="1">
    <location>
        <begin position="22"/>
        <end position="49"/>
    </location>
</feature>
<reference evidence="2 3" key="1">
    <citation type="submission" date="2014-07" db="EMBL/GenBank/DDBJ databases">
        <title>Methanogenic archaea and the global carbon cycle.</title>
        <authorList>
            <person name="Henriksen J.R."/>
            <person name="Luke J."/>
            <person name="Reinhart S."/>
            <person name="Benedict M.N."/>
            <person name="Youngblut N.D."/>
            <person name="Metcalf M.E."/>
            <person name="Whitaker R.J."/>
            <person name="Metcalf W.W."/>
        </authorList>
    </citation>
    <scope>NUCLEOTIDE SEQUENCE [LARGE SCALE GENOMIC DNA]</scope>
    <source>
        <strain evidence="2 3">T4/M</strain>
    </source>
</reference>
<keyword evidence="3" id="KW-1185">Reference proteome</keyword>
<accession>A0A0E3L8V3</accession>
<dbReference type="GeneID" id="24861336"/>
<organism evidence="2 3">
    <name type="scientific">Methanosarcina siciliae T4/M</name>
    <dbReference type="NCBI Taxonomy" id="1434120"/>
    <lineage>
        <taxon>Archaea</taxon>
        <taxon>Methanobacteriati</taxon>
        <taxon>Methanobacteriota</taxon>
        <taxon>Stenosarchaea group</taxon>
        <taxon>Methanomicrobia</taxon>
        <taxon>Methanosarcinales</taxon>
        <taxon>Methanosarcinaceae</taxon>
        <taxon>Methanosarcina</taxon>
    </lineage>
</organism>
<dbReference type="EMBL" id="CP009506">
    <property type="protein sequence ID" value="AKB29171.1"/>
    <property type="molecule type" value="Genomic_DNA"/>
</dbReference>
<dbReference type="PATRIC" id="fig|1434120.4.peg.3215"/>
<evidence type="ECO:0000313" key="3">
    <source>
        <dbReference type="Proteomes" id="UP000033111"/>
    </source>
</evidence>
<proteinExistence type="predicted"/>